<feature type="compositionally biased region" description="Basic and acidic residues" evidence="1">
    <location>
        <begin position="40"/>
        <end position="58"/>
    </location>
</feature>
<name>A0ABW4DE15_9BACL</name>
<dbReference type="EMBL" id="JBHTNZ010000012">
    <property type="protein sequence ID" value="MFD1462003.1"/>
    <property type="molecule type" value="Genomic_DNA"/>
</dbReference>
<accession>A0ABW4DE15</accession>
<dbReference type="InterPro" id="IPR029044">
    <property type="entry name" value="Nucleotide-diphossugar_trans"/>
</dbReference>
<feature type="domain" description="Glycosyltransferase 2-like" evidence="2">
    <location>
        <begin position="72"/>
        <end position="176"/>
    </location>
</feature>
<feature type="compositionally biased region" description="Basic and acidic residues" evidence="1">
    <location>
        <begin position="1"/>
        <end position="10"/>
    </location>
</feature>
<reference evidence="4" key="1">
    <citation type="journal article" date="2019" name="Int. J. Syst. Evol. Microbiol.">
        <title>The Global Catalogue of Microorganisms (GCM) 10K type strain sequencing project: providing services to taxonomists for standard genome sequencing and annotation.</title>
        <authorList>
            <consortium name="The Broad Institute Genomics Platform"/>
            <consortium name="The Broad Institute Genome Sequencing Center for Infectious Disease"/>
            <person name="Wu L."/>
            <person name="Ma J."/>
        </authorList>
    </citation>
    <scope>NUCLEOTIDE SEQUENCE [LARGE SCALE GENOMIC DNA]</scope>
    <source>
        <strain evidence="4">CCM 9147</strain>
    </source>
</reference>
<dbReference type="InterPro" id="IPR050256">
    <property type="entry name" value="Glycosyltransferase_2"/>
</dbReference>
<dbReference type="PANTHER" id="PTHR48090:SF7">
    <property type="entry name" value="RFBJ PROTEIN"/>
    <property type="match status" value="1"/>
</dbReference>
<proteinExistence type="predicted"/>
<keyword evidence="4" id="KW-1185">Reference proteome</keyword>
<organism evidence="3 4">
    <name type="scientific">Paenibacillus farraposensis</name>
    <dbReference type="NCBI Taxonomy" id="2807095"/>
    <lineage>
        <taxon>Bacteria</taxon>
        <taxon>Bacillati</taxon>
        <taxon>Bacillota</taxon>
        <taxon>Bacilli</taxon>
        <taxon>Bacillales</taxon>
        <taxon>Paenibacillaceae</taxon>
        <taxon>Paenibacillus</taxon>
    </lineage>
</organism>
<evidence type="ECO:0000313" key="4">
    <source>
        <dbReference type="Proteomes" id="UP001597340"/>
    </source>
</evidence>
<comment type="caution">
    <text evidence="3">The sequence shown here is derived from an EMBL/GenBank/DDBJ whole genome shotgun (WGS) entry which is preliminary data.</text>
</comment>
<gene>
    <name evidence="3" type="ORF">ACFQ5D_11425</name>
</gene>
<protein>
    <submittedName>
        <fullName evidence="3">Glycosyltransferase family 2 protein</fullName>
    </submittedName>
</protein>
<dbReference type="Gene3D" id="3.90.550.10">
    <property type="entry name" value="Spore Coat Polysaccharide Biosynthesis Protein SpsA, Chain A"/>
    <property type="match status" value="1"/>
</dbReference>
<evidence type="ECO:0000259" key="2">
    <source>
        <dbReference type="Pfam" id="PF00535"/>
    </source>
</evidence>
<feature type="region of interest" description="Disordered" evidence="1">
    <location>
        <begin position="1"/>
        <end position="58"/>
    </location>
</feature>
<dbReference type="SUPFAM" id="SSF53448">
    <property type="entry name" value="Nucleotide-diphospho-sugar transferases"/>
    <property type="match status" value="1"/>
</dbReference>
<dbReference type="Proteomes" id="UP001597340">
    <property type="component" value="Unassembled WGS sequence"/>
</dbReference>
<evidence type="ECO:0000256" key="1">
    <source>
        <dbReference type="SAM" id="MobiDB-lite"/>
    </source>
</evidence>
<dbReference type="InterPro" id="IPR001173">
    <property type="entry name" value="Glyco_trans_2-like"/>
</dbReference>
<evidence type="ECO:0000313" key="3">
    <source>
        <dbReference type="EMBL" id="MFD1462003.1"/>
    </source>
</evidence>
<dbReference type="Pfam" id="PF00535">
    <property type="entry name" value="Glycos_transf_2"/>
    <property type="match status" value="1"/>
</dbReference>
<dbReference type="PANTHER" id="PTHR48090">
    <property type="entry name" value="UNDECAPRENYL-PHOSPHATE 4-DEOXY-4-FORMAMIDO-L-ARABINOSE TRANSFERASE-RELATED"/>
    <property type="match status" value="1"/>
</dbReference>
<sequence length="314" mass="34068">MSREYRRGKPGDPSWGSRRAAQRRQGSMHSMHSRRMRKPAPREERMPEANRTEPEVRKMPGDIVLQGTAAAVVSACNEESTMDQVLGELEKLPLKDIIVVLNGCTDGTHSIVAQHHPGATLVNLPDRLGHDVGRAVGARMTRADIVLFVDGDLPIPAFELLPFLQAVDQGTDVALNDLGRHLPPFAQQDSVTRCKAFLNRILRRPDLGASSLTAVPHALSRRLLDQLGPAMLAVPPKAHAMAVLYGMKVAAVHTVDVIKTNRKRTFNTGKGNGMEQLIVGDHAEALTAVFQVAGVSLSGPVPTRVDVAKGRNAR</sequence>
<dbReference type="RefSeq" id="WP_322098690.1">
    <property type="nucleotide sequence ID" value="NZ_JAFFQR010000015.1"/>
</dbReference>